<dbReference type="Pfam" id="PF01381">
    <property type="entry name" value="HTH_3"/>
    <property type="match status" value="1"/>
</dbReference>
<protein>
    <submittedName>
        <fullName evidence="3">HTH-type transcriptional regulator/antitoxin HigA</fullName>
    </submittedName>
</protein>
<keyword evidence="1" id="KW-0238">DNA-binding</keyword>
<sequence>MKNQITTGNGIVLTPTAYHPGEFLQEEIEERALLKKEVAKALDILPNHLSEIFVGKRHISAALAVKLENLLGISAEYWYGLQTAYDLQKAREPELLRG</sequence>
<dbReference type="CDD" id="cd00093">
    <property type="entry name" value="HTH_XRE"/>
    <property type="match status" value="1"/>
</dbReference>
<dbReference type="SUPFAM" id="SSF47413">
    <property type="entry name" value="lambda repressor-like DNA-binding domains"/>
    <property type="match status" value="1"/>
</dbReference>
<gene>
    <name evidence="3" type="ORF">ATK78_3055</name>
</gene>
<dbReference type="Proteomes" id="UP000295620">
    <property type="component" value="Unassembled WGS sequence"/>
</dbReference>
<dbReference type="PROSITE" id="PS50943">
    <property type="entry name" value="HTH_CROC1"/>
    <property type="match status" value="1"/>
</dbReference>
<feature type="domain" description="HTH cro/C1-type" evidence="2">
    <location>
        <begin position="24"/>
        <end position="78"/>
    </location>
</feature>
<evidence type="ECO:0000256" key="1">
    <source>
        <dbReference type="ARBA" id="ARBA00023125"/>
    </source>
</evidence>
<dbReference type="InterPro" id="IPR010982">
    <property type="entry name" value="Lambda_DNA-bd_dom_sf"/>
</dbReference>
<dbReference type="AlphaFoldDB" id="A0A4R6SVQ5"/>
<dbReference type="OrthoDB" id="9796786at2"/>
<organism evidence="3 4">
    <name type="scientific">Pedobacter metabolipauper</name>
    <dbReference type="NCBI Taxonomy" id="425513"/>
    <lineage>
        <taxon>Bacteria</taxon>
        <taxon>Pseudomonadati</taxon>
        <taxon>Bacteroidota</taxon>
        <taxon>Sphingobacteriia</taxon>
        <taxon>Sphingobacteriales</taxon>
        <taxon>Sphingobacteriaceae</taxon>
        <taxon>Pedobacter</taxon>
    </lineage>
</organism>
<dbReference type="InterPro" id="IPR001387">
    <property type="entry name" value="Cro/C1-type_HTH"/>
</dbReference>
<proteinExistence type="predicted"/>
<dbReference type="PANTHER" id="PTHR36924:SF1">
    <property type="entry name" value="ANTITOXIN HIGA-1"/>
    <property type="match status" value="1"/>
</dbReference>
<dbReference type="SMART" id="SM00530">
    <property type="entry name" value="HTH_XRE"/>
    <property type="match status" value="1"/>
</dbReference>
<comment type="caution">
    <text evidence="3">The sequence shown here is derived from an EMBL/GenBank/DDBJ whole genome shotgun (WGS) entry which is preliminary data.</text>
</comment>
<evidence type="ECO:0000313" key="4">
    <source>
        <dbReference type="Proteomes" id="UP000295620"/>
    </source>
</evidence>
<dbReference type="NCBIfam" id="TIGR02607">
    <property type="entry name" value="antidote_HigA"/>
    <property type="match status" value="1"/>
</dbReference>
<dbReference type="EMBL" id="SNYC01000005">
    <property type="protein sequence ID" value="TDQ08539.1"/>
    <property type="molecule type" value="Genomic_DNA"/>
</dbReference>
<name>A0A4R6SVQ5_9SPHI</name>
<evidence type="ECO:0000259" key="2">
    <source>
        <dbReference type="PROSITE" id="PS50943"/>
    </source>
</evidence>
<dbReference type="RefSeq" id="WP_133576897.1">
    <property type="nucleotide sequence ID" value="NZ_SNYC01000005.1"/>
</dbReference>
<evidence type="ECO:0000313" key="3">
    <source>
        <dbReference type="EMBL" id="TDQ08539.1"/>
    </source>
</evidence>
<dbReference type="InterPro" id="IPR013430">
    <property type="entry name" value="Toxin_antidote_HigA"/>
</dbReference>
<reference evidence="3 4" key="1">
    <citation type="submission" date="2019-03" db="EMBL/GenBank/DDBJ databases">
        <title>Genomic Encyclopedia of Archaeal and Bacterial Type Strains, Phase II (KMG-II): from individual species to whole genera.</title>
        <authorList>
            <person name="Goeker M."/>
        </authorList>
    </citation>
    <scope>NUCLEOTIDE SEQUENCE [LARGE SCALE GENOMIC DNA]</scope>
    <source>
        <strain evidence="3 4">DSM 19035</strain>
    </source>
</reference>
<dbReference type="Gene3D" id="1.10.260.40">
    <property type="entry name" value="lambda repressor-like DNA-binding domains"/>
    <property type="match status" value="1"/>
</dbReference>
<accession>A0A4R6SVQ5</accession>
<keyword evidence="4" id="KW-1185">Reference proteome</keyword>
<dbReference type="GO" id="GO:0003677">
    <property type="term" value="F:DNA binding"/>
    <property type="evidence" value="ECO:0007669"/>
    <property type="project" value="UniProtKB-KW"/>
</dbReference>
<dbReference type="PANTHER" id="PTHR36924">
    <property type="entry name" value="ANTITOXIN HIGA-1"/>
    <property type="match status" value="1"/>
</dbReference>